<feature type="region of interest" description="Disordered" evidence="1">
    <location>
        <begin position="1"/>
        <end position="36"/>
    </location>
</feature>
<gene>
    <name evidence="2" type="ORF">PILCRDRAFT_812070</name>
</gene>
<evidence type="ECO:0000313" key="2">
    <source>
        <dbReference type="EMBL" id="KIM90335.1"/>
    </source>
</evidence>
<proteinExistence type="predicted"/>
<keyword evidence="3" id="KW-1185">Reference proteome</keyword>
<evidence type="ECO:0000256" key="1">
    <source>
        <dbReference type="SAM" id="MobiDB-lite"/>
    </source>
</evidence>
<reference evidence="3" key="2">
    <citation type="submission" date="2015-01" db="EMBL/GenBank/DDBJ databases">
        <title>Evolutionary Origins and Diversification of the Mycorrhizal Mutualists.</title>
        <authorList>
            <consortium name="DOE Joint Genome Institute"/>
            <consortium name="Mycorrhizal Genomics Consortium"/>
            <person name="Kohler A."/>
            <person name="Kuo A."/>
            <person name="Nagy L.G."/>
            <person name="Floudas D."/>
            <person name="Copeland A."/>
            <person name="Barry K.W."/>
            <person name="Cichocki N."/>
            <person name="Veneault-Fourrey C."/>
            <person name="LaButti K."/>
            <person name="Lindquist E.A."/>
            <person name="Lipzen A."/>
            <person name="Lundell T."/>
            <person name="Morin E."/>
            <person name="Murat C."/>
            <person name="Riley R."/>
            <person name="Ohm R."/>
            <person name="Sun H."/>
            <person name="Tunlid A."/>
            <person name="Henrissat B."/>
            <person name="Grigoriev I.V."/>
            <person name="Hibbett D.S."/>
            <person name="Martin F."/>
        </authorList>
    </citation>
    <scope>NUCLEOTIDE SEQUENCE [LARGE SCALE GENOMIC DNA]</scope>
    <source>
        <strain evidence="3">F 1598</strain>
    </source>
</reference>
<organism evidence="2 3">
    <name type="scientific">Piloderma croceum (strain F 1598)</name>
    <dbReference type="NCBI Taxonomy" id="765440"/>
    <lineage>
        <taxon>Eukaryota</taxon>
        <taxon>Fungi</taxon>
        <taxon>Dikarya</taxon>
        <taxon>Basidiomycota</taxon>
        <taxon>Agaricomycotina</taxon>
        <taxon>Agaricomycetes</taxon>
        <taxon>Agaricomycetidae</taxon>
        <taxon>Atheliales</taxon>
        <taxon>Atheliaceae</taxon>
        <taxon>Piloderma</taxon>
    </lineage>
</organism>
<dbReference type="Proteomes" id="UP000054166">
    <property type="component" value="Unassembled WGS sequence"/>
</dbReference>
<dbReference type="HOGENOM" id="CLU_2997212_0_0_1"/>
<protein>
    <submittedName>
        <fullName evidence="2">Uncharacterized protein</fullName>
    </submittedName>
</protein>
<accession>A0A0C3G1X4</accession>
<dbReference type="EMBL" id="KN832973">
    <property type="protein sequence ID" value="KIM90335.1"/>
    <property type="molecule type" value="Genomic_DNA"/>
</dbReference>
<reference evidence="2 3" key="1">
    <citation type="submission" date="2014-04" db="EMBL/GenBank/DDBJ databases">
        <authorList>
            <consortium name="DOE Joint Genome Institute"/>
            <person name="Kuo A."/>
            <person name="Tarkka M."/>
            <person name="Buscot F."/>
            <person name="Kohler A."/>
            <person name="Nagy L.G."/>
            <person name="Floudas D."/>
            <person name="Copeland A."/>
            <person name="Barry K.W."/>
            <person name="Cichocki N."/>
            <person name="Veneault-Fourrey C."/>
            <person name="LaButti K."/>
            <person name="Lindquist E.A."/>
            <person name="Lipzen A."/>
            <person name="Lundell T."/>
            <person name="Morin E."/>
            <person name="Murat C."/>
            <person name="Sun H."/>
            <person name="Tunlid A."/>
            <person name="Henrissat B."/>
            <person name="Grigoriev I.V."/>
            <person name="Hibbett D.S."/>
            <person name="Martin F."/>
            <person name="Nordberg H.P."/>
            <person name="Cantor M.N."/>
            <person name="Hua S.X."/>
        </authorList>
    </citation>
    <scope>NUCLEOTIDE SEQUENCE [LARGE SCALE GENOMIC DNA]</scope>
    <source>
        <strain evidence="2 3">F 1598</strain>
    </source>
</reference>
<dbReference type="InParanoid" id="A0A0C3G1X4"/>
<sequence length="57" mass="6752">MDPQIQLETKDKTKEKNRTKNGLEIRQTDRQTDRPRTFRFSSEIEDRNIGSTVDNIT</sequence>
<feature type="compositionally biased region" description="Basic and acidic residues" evidence="1">
    <location>
        <begin position="8"/>
        <end position="36"/>
    </location>
</feature>
<dbReference type="AlphaFoldDB" id="A0A0C3G1X4"/>
<name>A0A0C3G1X4_PILCF</name>
<evidence type="ECO:0000313" key="3">
    <source>
        <dbReference type="Proteomes" id="UP000054166"/>
    </source>
</evidence>